<name>A0A6G9QQ39_9GAMM</name>
<evidence type="ECO:0000313" key="2">
    <source>
        <dbReference type="Proteomes" id="UP000502608"/>
    </source>
</evidence>
<accession>A0A6G9QQ39</accession>
<dbReference type="AlphaFoldDB" id="A0A6G9QQ39"/>
<sequence length="235" mass="27809">MIRSKMCKHFIRQVNLVLIECLHILLHFKSLPPFAKKFCHSAQTAITTKKEQILSRITKPLWKYQYTAPTSGRKLYLLMPNELITAAPIISKVLALRYDYEYQQYNYFKSFTAEEQTNKDLELKRALREFDKLIKSGKYTEQVKNDIEMELHIVTVINMYCNQIFSDDGWKYIRKLISQANKRKKICTITVDTLTYDRLMEYAKVHDINTPNEAISQLLIDIKEIDKQFLPEKID</sequence>
<dbReference type="RefSeq" id="WP_167680410.1">
    <property type="nucleotide sequence ID" value="NZ_CP050315.1"/>
</dbReference>
<proteinExistence type="predicted"/>
<evidence type="ECO:0000313" key="1">
    <source>
        <dbReference type="EMBL" id="QIR16582.1"/>
    </source>
</evidence>
<reference evidence="1 2" key="1">
    <citation type="submission" date="2020-03" db="EMBL/GenBank/DDBJ databases">
        <title>Complete genome sequence of Shewanella sp.</title>
        <authorList>
            <person name="Kim Y.-S."/>
            <person name="Kim S.-J."/>
            <person name="Jung H.-K."/>
            <person name="Kim K.-H."/>
        </authorList>
    </citation>
    <scope>NUCLEOTIDE SEQUENCE [LARGE SCALE GENOMIC DNA]</scope>
    <source>
        <strain evidence="1 2">PN3F2</strain>
        <plasmid evidence="1 2">pPN3F2_2</plasmid>
    </source>
</reference>
<dbReference type="Proteomes" id="UP000502608">
    <property type="component" value="Plasmid pPN3F2_2"/>
</dbReference>
<protein>
    <submittedName>
        <fullName evidence="1">Uncharacterized protein</fullName>
    </submittedName>
</protein>
<gene>
    <name evidence="1" type="ORF">HBH39_19090</name>
</gene>
<organism evidence="1 2">
    <name type="scientific">Shewanella aestuarii</name>
    <dbReference type="NCBI Taxonomy" id="1028752"/>
    <lineage>
        <taxon>Bacteria</taxon>
        <taxon>Pseudomonadati</taxon>
        <taxon>Pseudomonadota</taxon>
        <taxon>Gammaproteobacteria</taxon>
        <taxon>Alteromonadales</taxon>
        <taxon>Shewanellaceae</taxon>
        <taxon>Shewanella</taxon>
    </lineage>
</organism>
<keyword evidence="2" id="KW-1185">Reference proteome</keyword>
<dbReference type="KEGG" id="saes:HBH39_19090"/>
<dbReference type="EMBL" id="CP050315">
    <property type="protein sequence ID" value="QIR16582.1"/>
    <property type="molecule type" value="Genomic_DNA"/>
</dbReference>
<geneLocation type="plasmid" evidence="1 2">
    <name>pPN3F2_2</name>
</geneLocation>
<keyword evidence="1" id="KW-0614">Plasmid</keyword>